<gene>
    <name evidence="7" type="ORF">COOX1_0081</name>
</gene>
<proteinExistence type="predicted"/>
<feature type="transmembrane region" description="Helical" evidence="6">
    <location>
        <begin position="49"/>
        <end position="67"/>
    </location>
</feature>
<feature type="transmembrane region" description="Helical" evidence="6">
    <location>
        <begin position="448"/>
        <end position="470"/>
    </location>
</feature>
<protein>
    <submittedName>
        <fullName evidence="7">Polysaccharide biosynthesis protein</fullName>
    </submittedName>
</protein>
<organism evidence="7 8">
    <name type="scientific">Kyrpidia spormannii</name>
    <dbReference type="NCBI Taxonomy" id="2055160"/>
    <lineage>
        <taxon>Bacteria</taxon>
        <taxon>Bacillati</taxon>
        <taxon>Bacillota</taxon>
        <taxon>Bacilli</taxon>
        <taxon>Bacillales</taxon>
        <taxon>Alicyclobacillaceae</taxon>
        <taxon>Kyrpidia</taxon>
    </lineage>
</organism>
<feature type="transmembrane region" description="Helical" evidence="6">
    <location>
        <begin position="283"/>
        <end position="302"/>
    </location>
</feature>
<dbReference type="PANTHER" id="PTHR30250:SF29">
    <property type="entry name" value="POLYSACCHARIDE BIOSYNTHESIS PROTEIN C-TERMINAL DOMAIN-CONTAINING PROTEIN"/>
    <property type="match status" value="1"/>
</dbReference>
<feature type="transmembrane region" description="Helical" evidence="6">
    <location>
        <begin position="482"/>
        <end position="506"/>
    </location>
</feature>
<feature type="transmembrane region" description="Helical" evidence="6">
    <location>
        <begin position="388"/>
        <end position="409"/>
    </location>
</feature>
<evidence type="ECO:0000256" key="1">
    <source>
        <dbReference type="ARBA" id="ARBA00004651"/>
    </source>
</evidence>
<evidence type="ECO:0000313" key="7">
    <source>
        <dbReference type="EMBL" id="CAB3389770.1"/>
    </source>
</evidence>
<feature type="transmembrane region" description="Helical" evidence="6">
    <location>
        <begin position="356"/>
        <end position="376"/>
    </location>
</feature>
<dbReference type="InterPro" id="IPR050833">
    <property type="entry name" value="Poly_Biosynth_Transport"/>
</dbReference>
<evidence type="ECO:0000256" key="4">
    <source>
        <dbReference type="ARBA" id="ARBA00022989"/>
    </source>
</evidence>
<dbReference type="InterPro" id="IPR024923">
    <property type="entry name" value="PG_synth_SpoVB"/>
</dbReference>
<dbReference type="RefSeq" id="WP_170084626.1">
    <property type="nucleotide sequence ID" value="NZ_CP047972.1"/>
</dbReference>
<evidence type="ECO:0000256" key="3">
    <source>
        <dbReference type="ARBA" id="ARBA00022692"/>
    </source>
</evidence>
<feature type="transmembrane region" description="Helical" evidence="6">
    <location>
        <begin position="120"/>
        <end position="140"/>
    </location>
</feature>
<feature type="transmembrane region" description="Helical" evidence="6">
    <location>
        <begin position="415"/>
        <end position="436"/>
    </location>
</feature>
<dbReference type="GO" id="GO:0005886">
    <property type="term" value="C:plasma membrane"/>
    <property type="evidence" value="ECO:0007669"/>
    <property type="project" value="UniProtKB-SubCell"/>
</dbReference>
<dbReference type="Pfam" id="PF01943">
    <property type="entry name" value="Polysacc_synt"/>
    <property type="match status" value="1"/>
</dbReference>
<dbReference type="PANTHER" id="PTHR30250">
    <property type="entry name" value="PST FAMILY PREDICTED COLANIC ACID TRANSPORTER"/>
    <property type="match status" value="1"/>
</dbReference>
<name>A0A6F9E077_9BACL</name>
<keyword evidence="3 6" id="KW-0812">Transmembrane</keyword>
<dbReference type="InterPro" id="IPR002797">
    <property type="entry name" value="Polysacc_synth"/>
</dbReference>
<keyword evidence="4 6" id="KW-1133">Transmembrane helix</keyword>
<dbReference type="EMBL" id="LR792683">
    <property type="protein sequence ID" value="CAB3389770.1"/>
    <property type="molecule type" value="Genomic_DNA"/>
</dbReference>
<feature type="transmembrane region" description="Helical" evidence="6">
    <location>
        <begin position="323"/>
        <end position="344"/>
    </location>
</feature>
<comment type="subcellular location">
    <subcellularLocation>
        <location evidence="1">Cell membrane</location>
        <topology evidence="1">Multi-pass membrane protein</topology>
    </subcellularLocation>
</comment>
<keyword evidence="5 6" id="KW-0472">Membrane</keyword>
<evidence type="ECO:0000256" key="6">
    <source>
        <dbReference type="SAM" id="Phobius"/>
    </source>
</evidence>
<sequence>MTRGNRFVRGAAVLAGAGLVSKVLGSVYTIFLQNIIGDRGLGLYQMAYPIYATLVILATAGLPVAVSKFVAERAAVDDAAGASRVFRVSAAIMGAIGAAGFCLLFFGAERYAAFVGNPDAALALRAVAPAMLLVPVMSVARGYFQGFQEMMPTAASQVAEQTVRVITIISLSWWMMVQWHSPEWAAAGAAFGAVTGALAGCAVLWRDMTRGPMIWRWGSRGDSGLDSGWGKEMVLYALPVSLGALAVPLINNVDALTVVNSLKAAGLSSGVATEMFGWLSGRAFKLMILPATFAGAVAVALLPSLTSAMTRRDLKAANHQVELGLRLTLWLSLPASIGLILLAAPVDRMLFRDTSGLAAIQITSLAMVFSSLQVTASSILQSVGRPWAPVWHLAVAVAAKGILNVLWVPRWGIEGAAAATVVAYAVAALLNIVTVMSSTGLVLHVRQLFWRPLVASIGMAAVVALVLQTLGGETGANRWESAMVALSAVVLGGIAYFVLLLIVGGFSRGELESLPRVGPVLARVGTRFGWLK</sequence>
<evidence type="ECO:0000256" key="2">
    <source>
        <dbReference type="ARBA" id="ARBA00022475"/>
    </source>
</evidence>
<dbReference type="AlphaFoldDB" id="A0A6F9E077"/>
<dbReference type="PIRSF" id="PIRSF038958">
    <property type="entry name" value="PG_synth_SpoVB"/>
    <property type="match status" value="1"/>
</dbReference>
<feature type="transmembrane region" description="Helical" evidence="6">
    <location>
        <begin position="88"/>
        <end position="108"/>
    </location>
</feature>
<dbReference type="Proteomes" id="UP000502196">
    <property type="component" value="Chromosome"/>
</dbReference>
<accession>A0A6F9E077</accession>
<dbReference type="CDD" id="cd13124">
    <property type="entry name" value="MATE_SpoVB_like"/>
    <property type="match status" value="1"/>
</dbReference>
<keyword evidence="2" id="KW-1003">Cell membrane</keyword>
<evidence type="ECO:0000256" key="5">
    <source>
        <dbReference type="ARBA" id="ARBA00023136"/>
    </source>
</evidence>
<evidence type="ECO:0000313" key="8">
    <source>
        <dbReference type="Proteomes" id="UP000502196"/>
    </source>
</evidence>
<reference evidence="7 8" key="1">
    <citation type="submission" date="2020-04" db="EMBL/GenBank/DDBJ databases">
        <authorList>
            <person name="Hogendoorn C."/>
        </authorList>
    </citation>
    <scope>NUCLEOTIDE SEQUENCE [LARGE SCALE GENOMIC DNA]</scope>
    <source>
        <strain evidence="7">COOX1</strain>
    </source>
</reference>
<feature type="transmembrane region" description="Helical" evidence="6">
    <location>
        <begin position="185"/>
        <end position="205"/>
    </location>
</feature>